<dbReference type="Pfam" id="PF20433">
    <property type="entry name" value="PKAT_KLD"/>
    <property type="match status" value="1"/>
</dbReference>
<comment type="caution">
    <text evidence="8">The sequence shown here is derived from an EMBL/GenBank/DDBJ whole genome shotgun (WGS) entry which is preliminary data.</text>
</comment>
<feature type="domain" description="PKD" evidence="7">
    <location>
        <begin position="272"/>
        <end position="311"/>
    </location>
</feature>
<feature type="chain" id="PRO_5006143511" evidence="6">
    <location>
        <begin position="17"/>
        <end position="620"/>
    </location>
</feature>
<dbReference type="Proteomes" id="UP000034805">
    <property type="component" value="Unassembled WGS sequence"/>
</dbReference>
<feature type="signal peptide" evidence="6">
    <location>
        <begin position="1"/>
        <end position="16"/>
    </location>
</feature>
<evidence type="ECO:0000256" key="3">
    <source>
        <dbReference type="ARBA" id="ARBA00025776"/>
    </source>
</evidence>
<gene>
    <name evidence="8" type="ORF">Z043_104117</name>
</gene>
<dbReference type="GO" id="GO:0007155">
    <property type="term" value="P:cell adhesion"/>
    <property type="evidence" value="ECO:0007669"/>
    <property type="project" value="TreeGrafter"/>
</dbReference>
<feature type="region of interest" description="Disordered" evidence="4">
    <location>
        <begin position="363"/>
        <end position="383"/>
    </location>
</feature>
<name>A0A0P7V1K8_SCLFO</name>
<accession>A0A0P7V1K8</accession>
<evidence type="ECO:0000256" key="4">
    <source>
        <dbReference type="SAM" id="MobiDB-lite"/>
    </source>
</evidence>
<dbReference type="CDD" id="cd00146">
    <property type="entry name" value="PKD"/>
    <property type="match status" value="1"/>
</dbReference>
<evidence type="ECO:0000313" key="9">
    <source>
        <dbReference type="Proteomes" id="UP000034805"/>
    </source>
</evidence>
<dbReference type="InterPro" id="IPR000601">
    <property type="entry name" value="PKD_dom"/>
</dbReference>
<keyword evidence="5" id="KW-1133">Transmembrane helix</keyword>
<evidence type="ECO:0000256" key="5">
    <source>
        <dbReference type="SAM" id="Phobius"/>
    </source>
</evidence>
<dbReference type="InterPro" id="IPR059017">
    <property type="entry name" value="PMEL_NMB_N"/>
</dbReference>
<dbReference type="AlphaFoldDB" id="A0A0P7V1K8"/>
<evidence type="ECO:0000259" key="7">
    <source>
        <dbReference type="PROSITE" id="PS50093"/>
    </source>
</evidence>
<dbReference type="InterPro" id="IPR013783">
    <property type="entry name" value="Ig-like_fold"/>
</dbReference>
<feature type="transmembrane region" description="Helical" evidence="5">
    <location>
        <begin position="550"/>
        <end position="570"/>
    </location>
</feature>
<keyword evidence="2" id="KW-0325">Glycoprotein</keyword>
<dbReference type="GO" id="GO:0005178">
    <property type="term" value="F:integrin binding"/>
    <property type="evidence" value="ECO:0007669"/>
    <property type="project" value="TreeGrafter"/>
</dbReference>
<reference evidence="8 9" key="1">
    <citation type="submission" date="2015-08" db="EMBL/GenBank/DDBJ databases">
        <title>The genome of the Asian arowana (Scleropages formosus).</title>
        <authorList>
            <person name="Tan M.H."/>
            <person name="Gan H.M."/>
            <person name="Croft L.J."/>
            <person name="Austin C.M."/>
        </authorList>
    </citation>
    <scope>NUCLEOTIDE SEQUENCE [LARGE SCALE GENOMIC DNA]</scope>
    <source>
        <strain evidence="8">Aro1</strain>
    </source>
</reference>
<dbReference type="PROSITE" id="PS50093">
    <property type="entry name" value="PKD"/>
    <property type="match status" value="1"/>
</dbReference>
<evidence type="ECO:0000313" key="8">
    <source>
        <dbReference type="EMBL" id="KPP76534.1"/>
    </source>
</evidence>
<dbReference type="Gene3D" id="2.60.40.10">
    <property type="entry name" value="Immunoglobulins"/>
    <property type="match status" value="1"/>
</dbReference>
<dbReference type="InterPro" id="IPR035986">
    <property type="entry name" value="PKD_dom_sf"/>
</dbReference>
<protein>
    <submittedName>
        <fullName evidence="8">Protein QNR-71-like</fullName>
    </submittedName>
</protein>
<sequence>MMAAFALLLAVACASAASPADDEQKKYRDMFQHSHSGKYPPLPGWNSDNHPWDEDLYPPLRPDNFMERRGRRVVAHLTSDSPAMNGSLITFTTSLEFPRCQREDARGDLVYDPTCRDENGKVHSGYVYNWTSWMQDYGFGQCTDPTKCNVFPDGTPFPQSYSWRRKNYIYVWRTMGQYFQTCGGSTSTLKLNTSNITLGAEIMEVMVYRLRDRRKYSPAAIDSGVYFITDKIPLAVNISQKAARNLSENVFVTDSDIIFKVLIHDPSNYLKTATSVNFIWDFRDGNRLVTHSNVASHTYSSAGNVTVKLIVEAAFRADCPPLTTTPESSSSRQTTGILSKHDCTLNEVLIHETFEPILATATTARTRETTTTSTTTTSTPTTEMPVTTAAEGATDTPVDPVDHNSENECFRYMFGTFEKEILIIDDALDANTIQASTIVEVSTSKVTDTVVHFLVKCMGSVPTSACTIISDAFCEKAKNVICNDIPPSAECKVMLKRTFLQPGTYCVNISLEGSSSFALASTHVTTNVTTHVTIGTGDKAVAKPLQATEVVLSASAILVAIFAFVGFMVYKRYRVYQPVRREAIVEHGPGRVGSRLGQLKAALFQANEEKSHLLSDRNPF</sequence>
<dbReference type="GO" id="GO:0005886">
    <property type="term" value="C:plasma membrane"/>
    <property type="evidence" value="ECO:0007669"/>
    <property type="project" value="TreeGrafter"/>
</dbReference>
<evidence type="ECO:0000256" key="2">
    <source>
        <dbReference type="ARBA" id="ARBA00023180"/>
    </source>
</evidence>
<dbReference type="PANTHER" id="PTHR11861">
    <property type="entry name" value="MELANOCYTE PROTEIN PMEL 17-RELATED"/>
    <property type="match status" value="1"/>
</dbReference>
<dbReference type="Pfam" id="PF00801">
    <property type="entry name" value="PKD"/>
    <property type="match status" value="1"/>
</dbReference>
<organism evidence="8 9">
    <name type="scientific">Scleropages formosus</name>
    <name type="common">Asian bonytongue</name>
    <name type="synonym">Osteoglossum formosum</name>
    <dbReference type="NCBI Taxonomy" id="113540"/>
    <lineage>
        <taxon>Eukaryota</taxon>
        <taxon>Metazoa</taxon>
        <taxon>Chordata</taxon>
        <taxon>Craniata</taxon>
        <taxon>Vertebrata</taxon>
        <taxon>Euteleostomi</taxon>
        <taxon>Actinopterygii</taxon>
        <taxon>Neopterygii</taxon>
        <taxon>Teleostei</taxon>
        <taxon>Osteoglossocephala</taxon>
        <taxon>Osteoglossomorpha</taxon>
        <taxon>Osteoglossiformes</taxon>
        <taxon>Osteoglossidae</taxon>
        <taxon>Scleropages</taxon>
    </lineage>
</organism>
<keyword evidence="1 6" id="KW-0732">Signal</keyword>
<proteinExistence type="inferred from homology"/>
<evidence type="ECO:0000256" key="6">
    <source>
        <dbReference type="SAM" id="SignalP"/>
    </source>
</evidence>
<evidence type="ECO:0000256" key="1">
    <source>
        <dbReference type="ARBA" id="ARBA00022729"/>
    </source>
</evidence>
<keyword evidence="5" id="KW-0472">Membrane</keyword>
<keyword evidence="5" id="KW-0812">Transmembrane</keyword>
<comment type="similarity">
    <text evidence="3">Belongs to the PMEL/NMB family.</text>
</comment>
<dbReference type="Pfam" id="PF26141">
    <property type="entry name" value="PMEL_NMB_N"/>
    <property type="match status" value="1"/>
</dbReference>
<dbReference type="InterPro" id="IPR045219">
    <property type="entry name" value="PKAT"/>
</dbReference>
<dbReference type="PANTHER" id="PTHR11861:SF11">
    <property type="entry name" value="TRANSMEMBRANE GLYCOPROTEIN NMB"/>
    <property type="match status" value="1"/>
</dbReference>
<dbReference type="SUPFAM" id="SSF49299">
    <property type="entry name" value="PKD domain"/>
    <property type="match status" value="1"/>
</dbReference>
<dbReference type="InterPro" id="IPR046846">
    <property type="entry name" value="PKAT_KLD"/>
</dbReference>
<dbReference type="EMBL" id="JARO02001086">
    <property type="protein sequence ID" value="KPP76534.1"/>
    <property type="molecule type" value="Genomic_DNA"/>
</dbReference>
<dbReference type="STRING" id="113540.ENSSFOP00015021950"/>